<comment type="pathway">
    <text evidence="2">Phospholipid metabolism; CDP-diacylglycerol biosynthesis; CDP-diacylglycerol from sn-glycerol 3-phosphate: step 1/3.</text>
</comment>
<dbReference type="Proteomes" id="UP000634136">
    <property type="component" value="Unassembled WGS sequence"/>
</dbReference>
<sequence>MGKEGDLWDDSALINAFNQAISTYKIIHSSKNKDNSSEMEKVTGSTEEIDSKSDSENLETTRDAEEKSSLIAPDLAETSNSSYLEENNHENSQATQPCLDSSSGQNIEHSQEAHNSYPHTQDVDDYNRLVGQYYELEEQRQKILEQLNQYGGWNYQYTAAASNSGVQYSNSQAYPMSSCHVSDSYVHCLCCDCCSQCLLLPCTLVPSCTSGGTCVGKPVDDCSVAICPEKSFPHEDDKILKTAIRAAERAMSTVKTTISGDSDKKEDEDRNQSELDRPNGSDPDLTIVLNAWYSAGFHTGKKFVMTYENVPKHYRISEAPEYCGARCLWFMKRANPTFRGLNAWSSLAIEYLGSMMAYENVPKHHRTIKVLLNAVQITSPMPSTMSMFTPLSAARANSLCPSNNTMLILSSSAPSPSPTFFPPSSPRVFSSSFSSSSSSSFSPKLSSIPFRSTARIACSCSLNSLKIRAKEDVFPTNDSPDNMATSLSPRTFLNARTEEELLLAIRKEAEAGSLPSNVASGMEELYQNYKSAIIKGGHPRADELILSNMTIALDRIYLDVEDPFIFEPHHKAKRDPFDYYMFGQNYIRPLIDFRLLTNVKAIVMFPSSFPGNSYVGNISLFYEMEEKLKQREKGRGGGIGSPKFPLLLRLPCAKFKADVYACVYSKLPGHNIILVSNHQTEADPAVIALLLETACPYIAENMTYVAGDRVVTDPLCKPFSMGRNLICVYSKKHMFDVPELVEMKRKANTRSLKEMAVLLRGGSQIVWFAPSGGRDRSDPQTGEFLPATLCRGEVGSKQKENCKDCGQPTSLILFAHLSLNCRRDQLLLLDELHFFVCESGIQAPFDASSVDNMRRLAEYSNPPGHIYPLAILCHDIMPPPQEVEKEIGEKRIISFHGVGVSVAPEISFSKTTVSCESPEKAKEVYSQEFYNSVTQQYNVLKSAIHGQKGLEASTPNVSLSQPWI</sequence>
<dbReference type="InterPro" id="IPR049481">
    <property type="entry name" value="SMN_G2-BD"/>
</dbReference>
<evidence type="ECO:0000256" key="6">
    <source>
        <dbReference type="ARBA" id="ARBA00022516"/>
    </source>
</evidence>
<dbReference type="Pfam" id="PF20636">
    <property type="entry name" value="SMN_G2-BD"/>
    <property type="match status" value="1"/>
</dbReference>
<dbReference type="SMART" id="SM00563">
    <property type="entry name" value="PlsC"/>
    <property type="match status" value="1"/>
</dbReference>
<dbReference type="CDD" id="cd22851">
    <property type="entry name" value="SMN_N"/>
    <property type="match status" value="1"/>
</dbReference>
<dbReference type="Gene3D" id="1.10.1200.50">
    <property type="entry name" value="Glycerol-3-phosphate acyltransferase, alpha helical bundle, N-terminal"/>
    <property type="match status" value="1"/>
</dbReference>
<comment type="subcellular location">
    <subcellularLocation>
        <location evidence="1">Plastid</location>
        <location evidence="1">Chloroplast stroma</location>
    </subcellularLocation>
</comment>
<feature type="compositionally biased region" description="Polar residues" evidence="15">
    <location>
        <begin position="77"/>
        <end position="119"/>
    </location>
</feature>
<comment type="caution">
    <text evidence="17">The sequence shown here is derived from an EMBL/GenBank/DDBJ whole genome shotgun (WGS) entry which is preliminary data.</text>
</comment>
<dbReference type="GO" id="GO:0004366">
    <property type="term" value="F:glycerol-3-phosphate O-acyltransferase activity"/>
    <property type="evidence" value="ECO:0007669"/>
    <property type="project" value="UniProtKB-EC"/>
</dbReference>
<dbReference type="InterPro" id="IPR023083">
    <property type="entry name" value="G3P_O-acylTrfase_N"/>
</dbReference>
<dbReference type="EC" id="2.3.1.15" evidence="5"/>
<dbReference type="GO" id="GO:0006655">
    <property type="term" value="P:phosphatidylglycerol biosynthetic process"/>
    <property type="evidence" value="ECO:0007669"/>
    <property type="project" value="TreeGrafter"/>
</dbReference>
<feature type="compositionally biased region" description="Basic and acidic residues" evidence="15">
    <location>
        <begin position="49"/>
        <end position="68"/>
    </location>
</feature>
<gene>
    <name evidence="17" type="ORF">G2W53_020349</name>
</gene>
<dbReference type="Pfam" id="PF01553">
    <property type="entry name" value="Acyltransferase"/>
    <property type="match status" value="1"/>
</dbReference>
<dbReference type="PANTHER" id="PTHR35695">
    <property type="entry name" value="GLYCEROL-3-PHOSPHATE ACYLTRANSFERASE, CHLOROPLASTIC"/>
    <property type="match status" value="1"/>
</dbReference>
<feature type="region of interest" description="Disordered" evidence="15">
    <location>
        <begin position="253"/>
        <end position="282"/>
    </location>
</feature>
<evidence type="ECO:0000256" key="1">
    <source>
        <dbReference type="ARBA" id="ARBA00004470"/>
    </source>
</evidence>
<feature type="compositionally biased region" description="Basic and acidic residues" evidence="15">
    <location>
        <begin position="261"/>
        <end position="279"/>
    </location>
</feature>
<dbReference type="SUPFAM" id="SSF69593">
    <property type="entry name" value="Glycerol-3-phosphate (1)-acyltransferase"/>
    <property type="match status" value="3"/>
</dbReference>
<keyword evidence="6" id="KW-0444">Lipid biosynthesis</keyword>
<keyword evidence="10" id="KW-0809">Transit peptide</keyword>
<dbReference type="Pfam" id="PF14829">
    <property type="entry name" value="GPAT_N"/>
    <property type="match status" value="1"/>
</dbReference>
<keyword evidence="12" id="KW-0594">Phospholipid biosynthesis</keyword>
<dbReference type="GO" id="GO:0009570">
    <property type="term" value="C:chloroplast stroma"/>
    <property type="evidence" value="ECO:0007669"/>
    <property type="project" value="UniProtKB-SubCell"/>
</dbReference>
<evidence type="ECO:0000256" key="3">
    <source>
        <dbReference type="ARBA" id="ARBA00005189"/>
    </source>
</evidence>
<dbReference type="GO" id="GO:0016024">
    <property type="term" value="P:CDP-diacylglycerol biosynthetic process"/>
    <property type="evidence" value="ECO:0007669"/>
    <property type="project" value="UniProtKB-UniPathway"/>
</dbReference>
<evidence type="ECO:0000256" key="4">
    <source>
        <dbReference type="ARBA" id="ARBA00007937"/>
    </source>
</evidence>
<comment type="pathway">
    <text evidence="3">Lipid metabolism.</text>
</comment>
<evidence type="ECO:0000256" key="8">
    <source>
        <dbReference type="ARBA" id="ARBA00022640"/>
    </source>
</evidence>
<proteinExistence type="inferred from homology"/>
<dbReference type="InterPro" id="IPR016222">
    <property type="entry name" value="G3P_O-acylTrfase_chlp"/>
</dbReference>
<accession>A0A834TVB8</accession>
<dbReference type="UniPathway" id="UPA00557">
    <property type="reaction ID" value="UER00612"/>
</dbReference>
<evidence type="ECO:0000256" key="12">
    <source>
        <dbReference type="ARBA" id="ARBA00023209"/>
    </source>
</evidence>
<evidence type="ECO:0000256" key="11">
    <source>
        <dbReference type="ARBA" id="ARBA00023098"/>
    </source>
</evidence>
<dbReference type="PANTHER" id="PTHR35695:SF1">
    <property type="entry name" value="GLYCEROL-3-PHOSPHATE ACYLTRANSFERASE, CHLOROPLASTIC"/>
    <property type="match status" value="1"/>
</dbReference>
<keyword evidence="18" id="KW-1185">Reference proteome</keyword>
<dbReference type="AlphaFoldDB" id="A0A834TVB8"/>
<name>A0A834TVB8_9FABA</name>
<reference evidence="17" key="1">
    <citation type="submission" date="2020-09" db="EMBL/GenBank/DDBJ databases">
        <title>Genome-Enabled Discovery of Anthraquinone Biosynthesis in Senna tora.</title>
        <authorList>
            <person name="Kang S.-H."/>
            <person name="Pandey R.P."/>
            <person name="Lee C.-M."/>
            <person name="Sim J.-S."/>
            <person name="Jeong J.-T."/>
            <person name="Choi B.-S."/>
            <person name="Jung M."/>
            <person name="Ginzburg D."/>
            <person name="Zhao K."/>
            <person name="Won S.Y."/>
            <person name="Oh T.-J."/>
            <person name="Yu Y."/>
            <person name="Kim N.-H."/>
            <person name="Lee O.R."/>
            <person name="Lee T.-H."/>
            <person name="Bashyal P."/>
            <person name="Kim T.-S."/>
            <person name="Lee W.-H."/>
            <person name="Kawkins C."/>
            <person name="Kim C.-K."/>
            <person name="Kim J.S."/>
            <person name="Ahn B.O."/>
            <person name="Rhee S.Y."/>
            <person name="Sohng J.K."/>
        </authorList>
    </citation>
    <scope>NUCLEOTIDE SEQUENCE</scope>
    <source>
        <tissue evidence="17">Leaf</tissue>
    </source>
</reference>
<evidence type="ECO:0000256" key="13">
    <source>
        <dbReference type="ARBA" id="ARBA00023264"/>
    </source>
</evidence>
<feature type="compositionally biased region" description="Basic and acidic residues" evidence="15">
    <location>
        <begin position="31"/>
        <end position="41"/>
    </location>
</feature>
<keyword evidence="7" id="KW-0150">Chloroplast</keyword>
<evidence type="ECO:0000313" key="17">
    <source>
        <dbReference type="EMBL" id="KAF7829185.1"/>
    </source>
</evidence>
<evidence type="ECO:0000256" key="14">
    <source>
        <dbReference type="ARBA" id="ARBA00023315"/>
    </source>
</evidence>
<evidence type="ECO:0000256" key="10">
    <source>
        <dbReference type="ARBA" id="ARBA00022946"/>
    </source>
</evidence>
<comment type="similarity">
    <text evidence="4">Belongs to the GPAT/DAPAT family.</text>
</comment>
<dbReference type="InterPro" id="IPR038114">
    <property type="entry name" value="GPAT_N_sf"/>
</dbReference>
<dbReference type="Gene3D" id="3.40.1130.10">
    <property type="entry name" value="Glycerol-3-phosphate (1)-acyltransferase"/>
    <property type="match status" value="3"/>
</dbReference>
<evidence type="ECO:0000313" key="18">
    <source>
        <dbReference type="Proteomes" id="UP000634136"/>
    </source>
</evidence>
<evidence type="ECO:0000256" key="15">
    <source>
        <dbReference type="SAM" id="MobiDB-lite"/>
    </source>
</evidence>
<feature type="domain" description="Phospholipid/glycerol acyltransferase" evidence="16">
    <location>
        <begin position="672"/>
        <end position="819"/>
    </location>
</feature>
<keyword evidence="8" id="KW-0934">Plastid</keyword>
<evidence type="ECO:0000256" key="9">
    <source>
        <dbReference type="ARBA" id="ARBA00022679"/>
    </source>
</evidence>
<keyword evidence="14 17" id="KW-0012">Acyltransferase</keyword>
<organism evidence="17 18">
    <name type="scientific">Senna tora</name>
    <dbReference type="NCBI Taxonomy" id="362788"/>
    <lineage>
        <taxon>Eukaryota</taxon>
        <taxon>Viridiplantae</taxon>
        <taxon>Streptophyta</taxon>
        <taxon>Embryophyta</taxon>
        <taxon>Tracheophyta</taxon>
        <taxon>Spermatophyta</taxon>
        <taxon>Magnoliopsida</taxon>
        <taxon>eudicotyledons</taxon>
        <taxon>Gunneridae</taxon>
        <taxon>Pentapetalae</taxon>
        <taxon>rosids</taxon>
        <taxon>fabids</taxon>
        <taxon>Fabales</taxon>
        <taxon>Fabaceae</taxon>
        <taxon>Caesalpinioideae</taxon>
        <taxon>Cassia clade</taxon>
        <taxon>Senna</taxon>
    </lineage>
</organism>
<evidence type="ECO:0000256" key="5">
    <source>
        <dbReference type="ARBA" id="ARBA00013113"/>
    </source>
</evidence>
<evidence type="ECO:0000259" key="16">
    <source>
        <dbReference type="SMART" id="SM00563"/>
    </source>
</evidence>
<dbReference type="OrthoDB" id="524544at2759"/>
<keyword evidence="11" id="KW-0443">Lipid metabolism</keyword>
<evidence type="ECO:0000256" key="2">
    <source>
        <dbReference type="ARBA" id="ARBA00004765"/>
    </source>
</evidence>
<evidence type="ECO:0000256" key="7">
    <source>
        <dbReference type="ARBA" id="ARBA00022528"/>
    </source>
</evidence>
<protein>
    <recommendedName>
        <fullName evidence="5">glycerol-3-phosphate 1-O-acyltransferase</fullName>
        <ecNumber evidence="5">2.3.1.15</ecNumber>
    </recommendedName>
</protein>
<dbReference type="EMBL" id="JAAIUW010000006">
    <property type="protein sequence ID" value="KAF7829185.1"/>
    <property type="molecule type" value="Genomic_DNA"/>
</dbReference>
<keyword evidence="13" id="KW-1208">Phospholipid metabolism</keyword>
<feature type="region of interest" description="Disordered" evidence="15">
    <location>
        <begin position="28"/>
        <end position="123"/>
    </location>
</feature>
<dbReference type="InterPro" id="IPR002123">
    <property type="entry name" value="Plipid/glycerol_acylTrfase"/>
</dbReference>
<keyword evidence="9 17" id="KW-0808">Transferase</keyword>